<name>A0ABS4SKK7_9PROT</name>
<feature type="transmembrane region" description="Helical" evidence="1">
    <location>
        <begin position="211"/>
        <end position="233"/>
    </location>
</feature>
<comment type="caution">
    <text evidence="2">The sequence shown here is derived from an EMBL/GenBank/DDBJ whole genome shotgun (WGS) entry which is preliminary data.</text>
</comment>
<organism evidence="2 3">
    <name type="scientific">Azospirillum rugosum</name>
    <dbReference type="NCBI Taxonomy" id="416170"/>
    <lineage>
        <taxon>Bacteria</taxon>
        <taxon>Pseudomonadati</taxon>
        <taxon>Pseudomonadota</taxon>
        <taxon>Alphaproteobacteria</taxon>
        <taxon>Rhodospirillales</taxon>
        <taxon>Azospirillaceae</taxon>
        <taxon>Azospirillum</taxon>
    </lineage>
</organism>
<feature type="transmembrane region" description="Helical" evidence="1">
    <location>
        <begin position="176"/>
        <end position="199"/>
    </location>
</feature>
<feature type="transmembrane region" description="Helical" evidence="1">
    <location>
        <begin position="34"/>
        <end position="53"/>
    </location>
</feature>
<feature type="transmembrane region" description="Helical" evidence="1">
    <location>
        <begin position="74"/>
        <end position="94"/>
    </location>
</feature>
<gene>
    <name evidence="2" type="ORF">J2851_002406</name>
</gene>
<feature type="transmembrane region" description="Helical" evidence="1">
    <location>
        <begin position="114"/>
        <end position="136"/>
    </location>
</feature>
<dbReference type="PANTHER" id="PTHR43044:SF1">
    <property type="entry name" value="QUINOL:CYTOCHROME C OXIDOREDUCTASE QUINONE-BINDING SUBUNIT 2"/>
    <property type="match status" value="1"/>
</dbReference>
<evidence type="ECO:0000256" key="1">
    <source>
        <dbReference type="SAM" id="Phobius"/>
    </source>
</evidence>
<dbReference type="PANTHER" id="PTHR43044">
    <property type="match status" value="1"/>
</dbReference>
<dbReference type="EMBL" id="JAGINP010000007">
    <property type="protein sequence ID" value="MBP2292628.1"/>
    <property type="molecule type" value="Genomic_DNA"/>
</dbReference>
<evidence type="ECO:0008006" key="4">
    <source>
        <dbReference type="Google" id="ProtNLM"/>
    </source>
</evidence>
<evidence type="ECO:0000313" key="3">
    <source>
        <dbReference type="Proteomes" id="UP000781958"/>
    </source>
</evidence>
<evidence type="ECO:0000313" key="2">
    <source>
        <dbReference type="EMBL" id="MBP2292628.1"/>
    </source>
</evidence>
<proteinExistence type="predicted"/>
<dbReference type="Proteomes" id="UP000781958">
    <property type="component" value="Unassembled WGS sequence"/>
</dbReference>
<sequence length="358" mass="38104">MSGRAASLLVGATGLVLCAVGLVFDPGAVLRGWLAAFAFWIGLPLGALMLLLAHDLTGGRWGRAAREPLRATAATMPLLAVCLLPILFALPQLYPWARPEEAANLKNLFYLNAPFFVGRALVFVGLWSLLSLVAAWRAAAVPAPVAVTGLILLALTATLAAFDWTMSLEPDWGSSIYGMMVISGHLLAALALATLVAVVAGPAGEGERMDLGSLLIAGLLLWFYLSFMQFLIIWEEDLPKEITWYVARLAGGWGWVAVLGALGQGALPFFALIWWPVKRSRVGLGTVCALLLASHLLECWWLVLPGTPGGWTWFAPAATLAIGGFWAALFLGRLEVARRQSAVEAADAAGLLGEARHG</sequence>
<keyword evidence="1" id="KW-0812">Transmembrane</keyword>
<feature type="transmembrane region" description="Helical" evidence="1">
    <location>
        <begin position="310"/>
        <end position="331"/>
    </location>
</feature>
<keyword evidence="3" id="KW-1185">Reference proteome</keyword>
<feature type="transmembrane region" description="Helical" evidence="1">
    <location>
        <begin position="253"/>
        <end position="275"/>
    </location>
</feature>
<accession>A0ABS4SKK7</accession>
<feature type="transmembrane region" description="Helical" evidence="1">
    <location>
        <begin position="282"/>
        <end position="304"/>
    </location>
</feature>
<keyword evidence="1" id="KW-1133">Transmembrane helix</keyword>
<dbReference type="RefSeq" id="WP_209766491.1">
    <property type="nucleotide sequence ID" value="NZ_JAGINP010000007.1"/>
</dbReference>
<protein>
    <recommendedName>
        <fullName evidence="4">Quinol:cytochrome c oxidoreductase quinone-binding subunit 2</fullName>
    </recommendedName>
</protein>
<feature type="transmembrane region" description="Helical" evidence="1">
    <location>
        <begin position="143"/>
        <end position="164"/>
    </location>
</feature>
<reference evidence="2 3" key="1">
    <citation type="submission" date="2021-03" db="EMBL/GenBank/DDBJ databases">
        <title>Genomic Encyclopedia of Type Strains, Phase III (KMG-III): the genomes of soil and plant-associated and newly described type strains.</title>
        <authorList>
            <person name="Whitman W."/>
        </authorList>
    </citation>
    <scope>NUCLEOTIDE SEQUENCE [LARGE SCALE GENOMIC DNA]</scope>
    <source>
        <strain evidence="2 3">IMMIB AFH-6</strain>
    </source>
</reference>
<keyword evidence="1" id="KW-0472">Membrane</keyword>